<dbReference type="InterPro" id="IPR039420">
    <property type="entry name" value="WalR-like"/>
</dbReference>
<sequence length="228" mass="26204">MARILIVEDDKLLNDGISIALKKRGHTILSGYCYHEAFCLFLNNSFDLILLDINLPDRSGLELCNEIRKKSEVPIIFITANDTEQDIVNGFTNGCDDYIAKPFSLEVMNRRIYAVLRRTGTEEKSIFRSGEISINYEKMMVSKGEVLLKLTATEYKLLTLLTKNSGQVLTRDIFLQRLWDTNEAFVDENAVSVNMRRLRQKIEDDPKNPKYIKTVFGIGYTWGEESCR</sequence>
<dbReference type="STRING" id="1330534.L323_01875"/>
<dbReference type="SMART" id="SM00448">
    <property type="entry name" value="REC"/>
    <property type="match status" value="1"/>
</dbReference>
<evidence type="ECO:0000256" key="4">
    <source>
        <dbReference type="ARBA" id="ARBA00023163"/>
    </source>
</evidence>
<gene>
    <name evidence="10" type="ORF">L323_01875</name>
</gene>
<reference evidence="10 11" key="1">
    <citation type="journal article" date="2013" name="Genome Announc.">
        <title>Draft Genome Sequence of the Cellulolytic Bacterium Clostridium papyrosolvens C7 (ATCC 700395).</title>
        <authorList>
            <person name="Zepeda V."/>
            <person name="Dassa B."/>
            <person name="Borovok I."/>
            <person name="Lamed R."/>
            <person name="Bayer E.A."/>
            <person name="Cate J.H."/>
        </authorList>
    </citation>
    <scope>NUCLEOTIDE SEQUENCE [LARGE SCALE GENOMIC DNA]</scope>
    <source>
        <strain evidence="10 11">C7</strain>
    </source>
</reference>
<feature type="domain" description="Response regulatory" evidence="8">
    <location>
        <begin position="3"/>
        <end position="116"/>
    </location>
</feature>
<organism evidence="10 11">
    <name type="scientific">Ruminiclostridium papyrosolvens C7</name>
    <dbReference type="NCBI Taxonomy" id="1330534"/>
    <lineage>
        <taxon>Bacteria</taxon>
        <taxon>Bacillati</taxon>
        <taxon>Bacillota</taxon>
        <taxon>Clostridia</taxon>
        <taxon>Eubacteriales</taxon>
        <taxon>Oscillospiraceae</taxon>
        <taxon>Ruminiclostridium</taxon>
    </lineage>
</organism>
<dbReference type="OrthoDB" id="9803564at2"/>
<keyword evidence="2" id="KW-0805">Transcription regulation</keyword>
<dbReference type="InterPro" id="IPR001789">
    <property type="entry name" value="Sig_transdc_resp-reg_receiver"/>
</dbReference>
<comment type="caution">
    <text evidence="10">The sequence shown here is derived from an EMBL/GenBank/DDBJ whole genome shotgun (WGS) entry which is preliminary data.</text>
</comment>
<evidence type="ECO:0000256" key="1">
    <source>
        <dbReference type="ARBA" id="ARBA00018672"/>
    </source>
</evidence>
<feature type="modified residue" description="4-aspartylphosphate" evidence="6">
    <location>
        <position position="52"/>
    </location>
</feature>
<dbReference type="Pfam" id="PF00486">
    <property type="entry name" value="Trans_reg_C"/>
    <property type="match status" value="1"/>
</dbReference>
<accession>U4R767</accession>
<evidence type="ECO:0000259" key="8">
    <source>
        <dbReference type="PROSITE" id="PS50110"/>
    </source>
</evidence>
<dbReference type="InterPro" id="IPR036388">
    <property type="entry name" value="WH-like_DNA-bd_sf"/>
</dbReference>
<evidence type="ECO:0000256" key="2">
    <source>
        <dbReference type="ARBA" id="ARBA00023015"/>
    </source>
</evidence>
<dbReference type="Proteomes" id="UP000016860">
    <property type="component" value="Unassembled WGS sequence"/>
</dbReference>
<dbReference type="PROSITE" id="PS51755">
    <property type="entry name" value="OMPR_PHOB"/>
    <property type="match status" value="1"/>
</dbReference>
<dbReference type="GO" id="GO:0005829">
    <property type="term" value="C:cytosol"/>
    <property type="evidence" value="ECO:0007669"/>
    <property type="project" value="TreeGrafter"/>
</dbReference>
<evidence type="ECO:0000256" key="5">
    <source>
        <dbReference type="ARBA" id="ARBA00024867"/>
    </source>
</evidence>
<dbReference type="Gene3D" id="3.40.50.2300">
    <property type="match status" value="1"/>
</dbReference>
<feature type="DNA-binding region" description="OmpR/PhoB-type" evidence="7">
    <location>
        <begin position="124"/>
        <end position="224"/>
    </location>
</feature>
<name>U4R767_9FIRM</name>
<dbReference type="CDD" id="cd17574">
    <property type="entry name" value="REC_OmpR"/>
    <property type="match status" value="1"/>
</dbReference>
<keyword evidence="3 7" id="KW-0238">DNA-binding</keyword>
<evidence type="ECO:0000313" key="10">
    <source>
        <dbReference type="EMBL" id="EPR13982.1"/>
    </source>
</evidence>
<dbReference type="Gene3D" id="6.10.250.690">
    <property type="match status" value="1"/>
</dbReference>
<dbReference type="SMART" id="SM00862">
    <property type="entry name" value="Trans_reg_C"/>
    <property type="match status" value="1"/>
</dbReference>
<feature type="domain" description="OmpR/PhoB-type" evidence="9">
    <location>
        <begin position="124"/>
        <end position="224"/>
    </location>
</feature>
<dbReference type="CDD" id="cd00383">
    <property type="entry name" value="trans_reg_C"/>
    <property type="match status" value="1"/>
</dbReference>
<dbReference type="GO" id="GO:0000976">
    <property type="term" value="F:transcription cis-regulatory region binding"/>
    <property type="evidence" value="ECO:0007669"/>
    <property type="project" value="TreeGrafter"/>
</dbReference>
<dbReference type="PANTHER" id="PTHR48111">
    <property type="entry name" value="REGULATOR OF RPOS"/>
    <property type="match status" value="1"/>
</dbReference>
<keyword evidence="4" id="KW-0804">Transcription</keyword>
<dbReference type="SUPFAM" id="SSF52172">
    <property type="entry name" value="CheY-like"/>
    <property type="match status" value="1"/>
</dbReference>
<protein>
    <recommendedName>
        <fullName evidence="1">Stage 0 sporulation protein A homolog</fullName>
    </recommendedName>
</protein>
<proteinExistence type="predicted"/>
<dbReference type="PROSITE" id="PS50110">
    <property type="entry name" value="RESPONSE_REGULATORY"/>
    <property type="match status" value="1"/>
</dbReference>
<dbReference type="InterPro" id="IPR011006">
    <property type="entry name" value="CheY-like_superfamily"/>
</dbReference>
<evidence type="ECO:0000256" key="3">
    <source>
        <dbReference type="ARBA" id="ARBA00023125"/>
    </source>
</evidence>
<dbReference type="Gene3D" id="1.10.10.10">
    <property type="entry name" value="Winged helix-like DNA-binding domain superfamily/Winged helix DNA-binding domain"/>
    <property type="match status" value="1"/>
</dbReference>
<evidence type="ECO:0000256" key="6">
    <source>
        <dbReference type="PROSITE-ProRule" id="PRU00169"/>
    </source>
</evidence>
<evidence type="ECO:0000259" key="9">
    <source>
        <dbReference type="PROSITE" id="PS51755"/>
    </source>
</evidence>
<dbReference type="Pfam" id="PF00072">
    <property type="entry name" value="Response_reg"/>
    <property type="match status" value="1"/>
</dbReference>
<dbReference type="PANTHER" id="PTHR48111:SF73">
    <property type="entry name" value="ALKALINE PHOSPHATASE SYNTHESIS TRANSCRIPTIONAL REGULATORY PROTEIN PHOP"/>
    <property type="match status" value="1"/>
</dbReference>
<dbReference type="RefSeq" id="WP_020814017.1">
    <property type="nucleotide sequence ID" value="NZ_ATAY01000011.1"/>
</dbReference>
<dbReference type="AlphaFoldDB" id="U4R767"/>
<evidence type="ECO:0000313" key="11">
    <source>
        <dbReference type="Proteomes" id="UP000016860"/>
    </source>
</evidence>
<dbReference type="InterPro" id="IPR001867">
    <property type="entry name" value="OmpR/PhoB-type_DNA-bd"/>
</dbReference>
<dbReference type="GO" id="GO:0006355">
    <property type="term" value="P:regulation of DNA-templated transcription"/>
    <property type="evidence" value="ECO:0007669"/>
    <property type="project" value="InterPro"/>
</dbReference>
<dbReference type="PATRIC" id="fig|1330534.3.peg.372"/>
<comment type="function">
    <text evidence="5">May play the central regulatory role in sporulation. It may be an element of the effector pathway responsible for the activation of sporulation genes in response to nutritional stress. Spo0A may act in concert with spo0H (a sigma factor) to control the expression of some genes that are critical to the sporulation process.</text>
</comment>
<dbReference type="GO" id="GO:0000156">
    <property type="term" value="F:phosphorelay response regulator activity"/>
    <property type="evidence" value="ECO:0007669"/>
    <property type="project" value="TreeGrafter"/>
</dbReference>
<evidence type="ECO:0000256" key="7">
    <source>
        <dbReference type="PROSITE-ProRule" id="PRU01091"/>
    </source>
</evidence>
<keyword evidence="6" id="KW-0597">Phosphoprotein</keyword>
<dbReference type="EMBL" id="ATAY01000011">
    <property type="protein sequence ID" value="EPR13982.1"/>
    <property type="molecule type" value="Genomic_DNA"/>
</dbReference>
<dbReference type="GO" id="GO:0032993">
    <property type="term" value="C:protein-DNA complex"/>
    <property type="evidence" value="ECO:0007669"/>
    <property type="project" value="TreeGrafter"/>
</dbReference>